<protein>
    <submittedName>
        <fullName evidence="9">Iron ABC transporter permease</fullName>
    </submittedName>
</protein>
<dbReference type="GO" id="GO:0033214">
    <property type="term" value="P:siderophore-iron import into cell"/>
    <property type="evidence" value="ECO:0007669"/>
    <property type="project" value="TreeGrafter"/>
</dbReference>
<evidence type="ECO:0000256" key="6">
    <source>
        <dbReference type="ARBA" id="ARBA00022989"/>
    </source>
</evidence>
<keyword evidence="3" id="KW-0813">Transport</keyword>
<keyword evidence="6 8" id="KW-1133">Transmembrane helix</keyword>
<proteinExistence type="inferred from homology"/>
<sequence length="343" mass="36253">MSSRKPRPARRWRALLLSGLFTALVILLSFGMGRYPIPPGEVVRILWQIVSGQFDPQTATEAARVLYYIRLPRILLAALTGVALSGAGTLFQGMFRNPLVSPDVLGVSSGSALGAAIGILLPAGGSIQLWAFACGVAAVALAYGIAQASRGQSVVMLVLAGMVVSAFFSAALSFLKYVADPYEQLPTIVFWLMGGFYRASWPAVGSLLLTVVPGAVLLLLTSWKLNILSLGDEEALSLGVNVRVLRPLLIAAATLMVAGAVSVTGTISWVGLVVPHIARMLAGADHDRSMPVAMLFGAGFMLLMDDLARSLTTAEIPVGILTSAIGAPFFGYLLITGRREAWR</sequence>
<keyword evidence="7 8" id="KW-0472">Membrane</keyword>
<reference evidence="10" key="1">
    <citation type="submission" date="2016-04" db="EMBL/GenBank/DDBJ databases">
        <authorList>
            <person name="Antunes L.P."/>
            <person name="Martins L.F."/>
            <person name="Pereira R.V."/>
            <person name="Thomas A.M."/>
            <person name="Barbosa D."/>
            <person name="Nascimento L."/>
            <person name="Silva G.M."/>
            <person name="Condomitti G.W."/>
            <person name="Digiampietri L.A."/>
            <person name="Lombardi K.C."/>
            <person name="Ramos P.L."/>
            <person name="Quaggio R.B."/>
            <person name="Oliveira J.C."/>
            <person name="Pascon R.C."/>
            <person name="Cruz J.B."/>
            <person name="Silva A.M."/>
            <person name="Setubal J.C."/>
        </authorList>
    </citation>
    <scope>NUCLEOTIDE SEQUENCE [LARGE SCALE GENOMIC DNA]</scope>
</reference>
<organism evidence="9 10">
    <name type="scientific">Symbiobacterium thermophilum</name>
    <dbReference type="NCBI Taxonomy" id="2734"/>
    <lineage>
        <taxon>Bacteria</taxon>
        <taxon>Bacillati</taxon>
        <taxon>Bacillota</taxon>
        <taxon>Clostridia</taxon>
        <taxon>Eubacteriales</taxon>
        <taxon>Symbiobacteriaceae</taxon>
        <taxon>Symbiobacterium</taxon>
    </lineage>
</organism>
<feature type="transmembrane region" description="Helical" evidence="8">
    <location>
        <begin position="103"/>
        <end position="121"/>
    </location>
</feature>
<dbReference type="InterPro" id="IPR037294">
    <property type="entry name" value="ABC_BtuC-like"/>
</dbReference>
<dbReference type="GO" id="GO:0022857">
    <property type="term" value="F:transmembrane transporter activity"/>
    <property type="evidence" value="ECO:0007669"/>
    <property type="project" value="InterPro"/>
</dbReference>
<evidence type="ECO:0000256" key="2">
    <source>
        <dbReference type="ARBA" id="ARBA00007935"/>
    </source>
</evidence>
<feature type="transmembrane region" description="Helical" evidence="8">
    <location>
        <begin position="153"/>
        <end position="179"/>
    </location>
</feature>
<gene>
    <name evidence="9" type="ORF">A6D92_02190</name>
</gene>
<dbReference type="PANTHER" id="PTHR30472:SF70">
    <property type="entry name" value="MOLYBDATE IMPORT SYSTEM PERMEASE PROTEIN MOLB"/>
    <property type="match status" value="1"/>
</dbReference>
<feature type="transmembrane region" description="Helical" evidence="8">
    <location>
        <begin position="127"/>
        <end position="146"/>
    </location>
</feature>
<dbReference type="Gene3D" id="1.10.3470.10">
    <property type="entry name" value="ABC transporter involved in vitamin B12 uptake, BtuC"/>
    <property type="match status" value="1"/>
</dbReference>
<evidence type="ECO:0000256" key="7">
    <source>
        <dbReference type="ARBA" id="ARBA00023136"/>
    </source>
</evidence>
<accession>A0A1Y2T6I5</accession>
<dbReference type="EMBL" id="LWLV01000112">
    <property type="protein sequence ID" value="OTA42008.1"/>
    <property type="molecule type" value="Genomic_DNA"/>
</dbReference>
<dbReference type="Proteomes" id="UP000194267">
    <property type="component" value="Unassembled WGS sequence"/>
</dbReference>
<keyword evidence="4" id="KW-1003">Cell membrane</keyword>
<evidence type="ECO:0000256" key="8">
    <source>
        <dbReference type="SAM" id="Phobius"/>
    </source>
</evidence>
<name>A0A1Y2T6I5_SYMTR</name>
<dbReference type="PANTHER" id="PTHR30472">
    <property type="entry name" value="FERRIC ENTEROBACTIN TRANSPORT SYSTEM PERMEASE PROTEIN"/>
    <property type="match status" value="1"/>
</dbReference>
<dbReference type="FunFam" id="1.10.3470.10:FF:000001">
    <property type="entry name" value="Vitamin B12 ABC transporter permease BtuC"/>
    <property type="match status" value="1"/>
</dbReference>
<dbReference type="AlphaFoldDB" id="A0A1Y2T6I5"/>
<keyword evidence="5 8" id="KW-0812">Transmembrane</keyword>
<evidence type="ECO:0000256" key="5">
    <source>
        <dbReference type="ARBA" id="ARBA00022692"/>
    </source>
</evidence>
<evidence type="ECO:0000313" key="10">
    <source>
        <dbReference type="Proteomes" id="UP000194267"/>
    </source>
</evidence>
<feature type="transmembrane region" description="Helical" evidence="8">
    <location>
        <begin position="316"/>
        <end position="335"/>
    </location>
</feature>
<dbReference type="Pfam" id="PF01032">
    <property type="entry name" value="FecCD"/>
    <property type="match status" value="1"/>
</dbReference>
<evidence type="ECO:0000313" key="9">
    <source>
        <dbReference type="EMBL" id="OTA42008.1"/>
    </source>
</evidence>
<dbReference type="GO" id="GO:0005886">
    <property type="term" value="C:plasma membrane"/>
    <property type="evidence" value="ECO:0007669"/>
    <property type="project" value="UniProtKB-SubCell"/>
</dbReference>
<feature type="transmembrane region" description="Helical" evidence="8">
    <location>
        <begin position="74"/>
        <end position="91"/>
    </location>
</feature>
<feature type="transmembrane region" description="Helical" evidence="8">
    <location>
        <begin position="199"/>
        <end position="220"/>
    </location>
</feature>
<comment type="similarity">
    <text evidence="2">Belongs to the binding-protein-dependent transport system permease family. FecCD subfamily.</text>
</comment>
<dbReference type="InterPro" id="IPR000522">
    <property type="entry name" value="ABC_transptr_permease_BtuC"/>
</dbReference>
<evidence type="ECO:0000256" key="1">
    <source>
        <dbReference type="ARBA" id="ARBA00004651"/>
    </source>
</evidence>
<feature type="transmembrane region" description="Helical" evidence="8">
    <location>
        <begin position="248"/>
        <end position="269"/>
    </location>
</feature>
<evidence type="ECO:0000256" key="4">
    <source>
        <dbReference type="ARBA" id="ARBA00022475"/>
    </source>
</evidence>
<evidence type="ECO:0000256" key="3">
    <source>
        <dbReference type="ARBA" id="ARBA00022448"/>
    </source>
</evidence>
<comment type="caution">
    <text evidence="9">The sequence shown here is derived from an EMBL/GenBank/DDBJ whole genome shotgun (WGS) entry which is preliminary data.</text>
</comment>
<dbReference type="SUPFAM" id="SSF81345">
    <property type="entry name" value="ABC transporter involved in vitamin B12 uptake, BtuC"/>
    <property type="match status" value="1"/>
</dbReference>
<dbReference type="CDD" id="cd06550">
    <property type="entry name" value="TM_ABC_iron-siderophores_like"/>
    <property type="match status" value="1"/>
</dbReference>
<comment type="subcellular location">
    <subcellularLocation>
        <location evidence="1">Cell membrane</location>
        <topology evidence="1">Multi-pass membrane protein</topology>
    </subcellularLocation>
</comment>